<feature type="transmembrane region" description="Helical" evidence="9">
    <location>
        <begin position="347"/>
        <end position="368"/>
    </location>
</feature>
<name>A0A915NH57_9BILA</name>
<dbReference type="InterPro" id="IPR006603">
    <property type="entry name" value="PQ-loop_rpt"/>
</dbReference>
<evidence type="ECO:0000256" key="6">
    <source>
        <dbReference type="ARBA" id="ARBA00022989"/>
    </source>
</evidence>
<evidence type="ECO:0000256" key="8">
    <source>
        <dbReference type="ARBA" id="ARBA00048473"/>
    </source>
</evidence>
<evidence type="ECO:0000313" key="12">
    <source>
        <dbReference type="WBParaSite" id="scf7180000417060.g898"/>
    </source>
</evidence>
<keyword evidence="7 9" id="KW-0472">Membrane</keyword>
<dbReference type="InterPro" id="IPR005282">
    <property type="entry name" value="LC_transporter"/>
</dbReference>
<evidence type="ECO:0000256" key="1">
    <source>
        <dbReference type="ARBA" id="ARBA00004127"/>
    </source>
</evidence>
<evidence type="ECO:0000256" key="3">
    <source>
        <dbReference type="ARBA" id="ARBA00022448"/>
    </source>
</evidence>
<evidence type="ECO:0000256" key="5">
    <source>
        <dbReference type="ARBA" id="ARBA00022737"/>
    </source>
</evidence>
<comment type="subcellular location">
    <subcellularLocation>
        <location evidence="1">Endomembrane system</location>
        <topology evidence="1">Multi-pass membrane protein</topology>
    </subcellularLocation>
</comment>
<keyword evidence="4 9" id="KW-0812">Transmembrane</keyword>
<comment type="catalytic activity">
    <reaction evidence="8">
        <text>L-cystine(out) + H(+)(out) = L-cystine(in) + H(+)(in)</text>
        <dbReference type="Rhea" id="RHEA:66172"/>
        <dbReference type="ChEBI" id="CHEBI:15378"/>
        <dbReference type="ChEBI" id="CHEBI:35491"/>
    </reaction>
    <physiologicalReaction direction="left-to-right" evidence="8">
        <dbReference type="Rhea" id="RHEA:66173"/>
    </physiologicalReaction>
</comment>
<feature type="transmembrane region" description="Helical" evidence="9">
    <location>
        <begin position="152"/>
        <end position="173"/>
    </location>
</feature>
<evidence type="ECO:0000256" key="2">
    <source>
        <dbReference type="ARBA" id="ARBA00006855"/>
    </source>
</evidence>
<feature type="chain" id="PRO_5036857736" evidence="10">
    <location>
        <begin position="21"/>
        <end position="412"/>
    </location>
</feature>
<evidence type="ECO:0000256" key="4">
    <source>
        <dbReference type="ARBA" id="ARBA00022692"/>
    </source>
</evidence>
<dbReference type="PANTHER" id="PTHR13131:SF5">
    <property type="entry name" value="CYSTINOSIN"/>
    <property type="match status" value="1"/>
</dbReference>
<feature type="transmembrane region" description="Helical" evidence="9">
    <location>
        <begin position="280"/>
        <end position="306"/>
    </location>
</feature>
<dbReference type="GO" id="GO:0012505">
    <property type="term" value="C:endomembrane system"/>
    <property type="evidence" value="ECO:0007669"/>
    <property type="project" value="UniProtKB-SubCell"/>
</dbReference>
<keyword evidence="5" id="KW-0677">Repeat</keyword>
<dbReference type="AlphaFoldDB" id="A0A915NH57"/>
<proteinExistence type="inferred from homology"/>
<comment type="similarity">
    <text evidence="2">Belongs to the cystinosin family.</text>
</comment>
<sequence length="412" mass="46857">MLSTTQIIFFIVFLPSTLLSIKEDSELIEIENDRHFKDVYGKKLELEFLEELNLIIGVKEEIQFTYRGHLDSHLELIFDFDHNILNVTPTRLVLNPGNDSTSKLSIVGLSLSSRTFIDLKDCFLTNGTRRIGKCPFNEDDVFVRLVVARSSIISVLVIVTGWIYFGAWSISFYPQIILNWQRKSEEDVFVRLVVARSSIISVLVIVTGWIYFGAWSISFYPQIILNWQRKSVIGLNFDFLLLNIIGFFCYTIYNLLLYFDPIVQDIYIARHGNRSLIPVLLNDVIFSGHALFACLITAFQCFIYEIGWSIGNVLLDATGGTMDIVQMILQAKNTADWSAFVGNPVKFGLGFVSIIFDVLFIIQHYVLYPHKESDTYDQVSNPVTPVPATLSVVGLNANLEREDDNTQLVVSD</sequence>
<evidence type="ECO:0000256" key="9">
    <source>
        <dbReference type="SAM" id="Phobius"/>
    </source>
</evidence>
<organism evidence="11 12">
    <name type="scientific">Meloidogyne floridensis</name>
    <dbReference type="NCBI Taxonomy" id="298350"/>
    <lineage>
        <taxon>Eukaryota</taxon>
        <taxon>Metazoa</taxon>
        <taxon>Ecdysozoa</taxon>
        <taxon>Nematoda</taxon>
        <taxon>Chromadorea</taxon>
        <taxon>Rhabditida</taxon>
        <taxon>Tylenchina</taxon>
        <taxon>Tylenchomorpha</taxon>
        <taxon>Tylenchoidea</taxon>
        <taxon>Meloidogynidae</taxon>
        <taxon>Meloidogyninae</taxon>
        <taxon>Meloidogyne</taxon>
    </lineage>
</organism>
<dbReference type="GO" id="GO:0015184">
    <property type="term" value="F:L-cystine transmembrane transporter activity"/>
    <property type="evidence" value="ECO:0007669"/>
    <property type="project" value="TreeGrafter"/>
</dbReference>
<protein>
    <submittedName>
        <fullName evidence="12">Uncharacterized protein</fullName>
    </submittedName>
</protein>
<keyword evidence="10" id="KW-0732">Signal</keyword>
<evidence type="ECO:0000256" key="7">
    <source>
        <dbReference type="ARBA" id="ARBA00023136"/>
    </source>
</evidence>
<dbReference type="WBParaSite" id="scf7180000417060.g898">
    <property type="protein sequence ID" value="scf7180000417060.g898"/>
    <property type="gene ID" value="scf7180000417060.g898"/>
</dbReference>
<reference evidence="12" key="1">
    <citation type="submission" date="2022-11" db="UniProtKB">
        <authorList>
            <consortium name="WormBaseParasite"/>
        </authorList>
    </citation>
    <scope>IDENTIFICATION</scope>
</reference>
<dbReference type="SMART" id="SM00679">
    <property type="entry name" value="CTNS"/>
    <property type="match status" value="2"/>
</dbReference>
<keyword evidence="6 9" id="KW-1133">Transmembrane helix</keyword>
<dbReference type="Proteomes" id="UP000887560">
    <property type="component" value="Unplaced"/>
</dbReference>
<dbReference type="PANTHER" id="PTHR13131">
    <property type="entry name" value="CYSTINOSIN"/>
    <property type="match status" value="1"/>
</dbReference>
<feature type="transmembrane region" description="Helical" evidence="9">
    <location>
        <begin position="240"/>
        <end position="259"/>
    </location>
</feature>
<dbReference type="Gene3D" id="1.20.1280.290">
    <property type="match status" value="1"/>
</dbReference>
<evidence type="ECO:0000313" key="11">
    <source>
        <dbReference type="Proteomes" id="UP000887560"/>
    </source>
</evidence>
<accession>A0A915NH57</accession>
<feature type="transmembrane region" description="Helical" evidence="9">
    <location>
        <begin position="193"/>
        <end position="220"/>
    </location>
</feature>
<evidence type="ECO:0000256" key="10">
    <source>
        <dbReference type="SAM" id="SignalP"/>
    </source>
</evidence>
<keyword evidence="3" id="KW-0813">Transport</keyword>
<dbReference type="GO" id="GO:0005765">
    <property type="term" value="C:lysosomal membrane"/>
    <property type="evidence" value="ECO:0007669"/>
    <property type="project" value="TreeGrafter"/>
</dbReference>
<dbReference type="Pfam" id="PF04193">
    <property type="entry name" value="PQ-loop"/>
    <property type="match status" value="2"/>
</dbReference>
<keyword evidence="11" id="KW-1185">Reference proteome</keyword>
<feature type="signal peptide" evidence="10">
    <location>
        <begin position="1"/>
        <end position="20"/>
    </location>
</feature>